<sequence>MIAVSLFLGAVVVLLYLRSDGDNGFSLIINSHFVWTYAPTAVLVFMVAVWRQVDFHTKVVASWVQLSYSGQQPASKTVLLDYLSPIQISSFKNAIRNQHVAVVLGIIGSILSKLTVLVSTALFVALPIFQDAPATGLMRTTAFDGRLANVDDIPTLNDSSLVYTAYARFISAQPEAAAAATESCTYEASGLQASDQAGVRTSLQAVFPEYRCGGIATSTILDQNSTEQNPNHVLRIEDPTCQFPNGRKTIQLQALNPRTFRCPPEQITPIFERLTCNGNGTNWHLLGLIDFRYEQSLTDIDQDANLGAPVEAINSSTSANRGATIACEVTYSMVNATQTCKPAGTSPPSTLFANSTLLSESVIQKLDGLSDADLARLFLGSLFAASDMFGNVLDEGYALEYPNTMLKFMAKTVSGGRYDGLFDEDKMARAAQSVFPRIAVPLLQKNFIANASVPLTANGRFLEERLFLNPVAVWLMLAGFTLMSMVAALLACRRPIFTIWQNPESTVTAGLILAQDPEVETCFRNDGDPNLFQTITQHKFELDTSAARPWKREQYLLLSSGPDRLDRSAPTDTPHWWRSLFLRPWIYTSCLLLPFFSIGALEILQHFSDRSQGFGTSSLSAGNVLKFDLRNVFPLVALLIASLVNSIDFNIAALAPFQAARRGWADARTLAPVLGRVPLTAIHHLIITQNWGPFLSAVASFTAAFLTIVASGLYNGVLQEIQSNSTITLSYLDQFEPIWNNSVLDDGSAVVLASIYETSNFSYTALAYDELALRALSLSDSDLRDVNNAANSSWVVETPALRASLVCEAALATQFNTTTTTIQQSGASVLIQASLPLPSNCLFGGPNGTDSNIDFTTSFKLPTGANTGTIGKLIDLHVGPFDPALASSTDEINPSIQRDNPPGCPSLAFVYGHMDVFSEARSLVNVLMCYQHLDEIPTLASYSLSRLNDGTIIPAESISPPGPIPNGPTTPIPVPNSLPKQYAFPFRPQLHLDRRLAIFNQTRFPSSNSGAGDGNSPVDPFFQAVLFGRRSVSEDHLRSTDPATMLAVQDAIQGVYRRYMALVISAKMRVPLLSNNSADGTGTDTAATVQATLTHRTLQVRLTQSSTSKLILQILLGIITITMSLALYLTETREVLMYNPCCFAGLASLWAGSAFVKRVGKDALFLTGERELRERLGEWEFRLGWCEGDLVVHGRRGRRWGLEGRRKAKQGEGTVLRKERLEESSGWI</sequence>
<dbReference type="GeneID" id="28737344"/>
<evidence type="ECO:0000313" key="3">
    <source>
        <dbReference type="EMBL" id="KPI39407.1"/>
    </source>
</evidence>
<dbReference type="OrthoDB" id="5332281at2759"/>
<feature type="transmembrane region" description="Helical" evidence="1">
    <location>
        <begin position="585"/>
        <end position="604"/>
    </location>
</feature>
<dbReference type="InterPro" id="IPR021840">
    <property type="entry name" value="DUF3433"/>
</dbReference>
<feature type="transmembrane region" description="Helical" evidence="1">
    <location>
        <begin position="100"/>
        <end position="129"/>
    </location>
</feature>
<feature type="transmembrane region" description="Helical" evidence="1">
    <location>
        <begin position="632"/>
        <end position="657"/>
    </location>
</feature>
<keyword evidence="1" id="KW-1133">Transmembrane helix</keyword>
<protein>
    <submittedName>
        <fullName evidence="3">Uncharacterized protein</fullName>
    </submittedName>
</protein>
<gene>
    <name evidence="3" type="ORF">AB675_5265</name>
</gene>
<name>A0A0N1P0Q6_9EURO</name>
<evidence type="ECO:0000313" key="4">
    <source>
        <dbReference type="Proteomes" id="UP000038010"/>
    </source>
</evidence>
<dbReference type="PANTHER" id="PTHR37544:SF1">
    <property type="entry name" value="PHOSPHORIBOSYLAMINOIMIDAZOLE-SUCCINOCARBOXAMIDE SYNTHASE"/>
    <property type="match status" value="1"/>
</dbReference>
<reference evidence="3 4" key="1">
    <citation type="submission" date="2015-06" db="EMBL/GenBank/DDBJ databases">
        <title>Draft genome of the ant-associated black yeast Phialophora attae CBS 131958.</title>
        <authorList>
            <person name="Moreno L.F."/>
            <person name="Stielow B.J."/>
            <person name="de Hoog S."/>
            <person name="Vicente V.A."/>
            <person name="Weiss V.A."/>
            <person name="de Vries M."/>
            <person name="Cruz L.M."/>
            <person name="Souza E.M."/>
        </authorList>
    </citation>
    <scope>NUCLEOTIDE SEQUENCE [LARGE SCALE GENOMIC DNA]</scope>
    <source>
        <strain evidence="3 4">CBS 131958</strain>
    </source>
</reference>
<keyword evidence="2" id="KW-0732">Signal</keyword>
<keyword evidence="1" id="KW-0472">Membrane</keyword>
<feature type="signal peptide" evidence="2">
    <location>
        <begin position="1"/>
        <end position="21"/>
    </location>
</feature>
<dbReference type="EMBL" id="LFJN01000015">
    <property type="protein sequence ID" value="KPI39407.1"/>
    <property type="molecule type" value="Genomic_DNA"/>
</dbReference>
<dbReference type="STRING" id="1664694.A0A0N1P0Q6"/>
<comment type="caution">
    <text evidence="3">The sequence shown here is derived from an EMBL/GenBank/DDBJ whole genome shotgun (WGS) entry which is preliminary data.</text>
</comment>
<dbReference type="RefSeq" id="XP_017999370.1">
    <property type="nucleotide sequence ID" value="XM_018145464.1"/>
</dbReference>
<dbReference type="PANTHER" id="PTHR37544">
    <property type="entry name" value="SPRAY-RELATED"/>
    <property type="match status" value="1"/>
</dbReference>
<feature type="chain" id="PRO_5005879492" evidence="2">
    <location>
        <begin position="22"/>
        <end position="1228"/>
    </location>
</feature>
<evidence type="ECO:0000256" key="2">
    <source>
        <dbReference type="SAM" id="SignalP"/>
    </source>
</evidence>
<accession>A0A0N1P0Q6</accession>
<feature type="transmembrane region" description="Helical" evidence="1">
    <location>
        <begin position="693"/>
        <end position="714"/>
    </location>
</feature>
<dbReference type="AlphaFoldDB" id="A0A0N1P0Q6"/>
<feature type="transmembrane region" description="Helical" evidence="1">
    <location>
        <begin position="471"/>
        <end position="492"/>
    </location>
</feature>
<organism evidence="3 4">
    <name type="scientific">Cyphellophora attinorum</name>
    <dbReference type="NCBI Taxonomy" id="1664694"/>
    <lineage>
        <taxon>Eukaryota</taxon>
        <taxon>Fungi</taxon>
        <taxon>Dikarya</taxon>
        <taxon>Ascomycota</taxon>
        <taxon>Pezizomycotina</taxon>
        <taxon>Eurotiomycetes</taxon>
        <taxon>Chaetothyriomycetidae</taxon>
        <taxon>Chaetothyriales</taxon>
        <taxon>Cyphellophoraceae</taxon>
        <taxon>Cyphellophora</taxon>
    </lineage>
</organism>
<dbReference type="Proteomes" id="UP000038010">
    <property type="component" value="Unassembled WGS sequence"/>
</dbReference>
<keyword evidence="1" id="KW-0812">Transmembrane</keyword>
<proteinExistence type="predicted"/>
<feature type="transmembrane region" description="Helical" evidence="1">
    <location>
        <begin position="29"/>
        <end position="50"/>
    </location>
</feature>
<feature type="transmembrane region" description="Helical" evidence="1">
    <location>
        <begin position="1110"/>
        <end position="1129"/>
    </location>
</feature>
<evidence type="ECO:0000256" key="1">
    <source>
        <dbReference type="SAM" id="Phobius"/>
    </source>
</evidence>
<dbReference type="Pfam" id="PF11915">
    <property type="entry name" value="DUF3433"/>
    <property type="match status" value="2"/>
</dbReference>
<keyword evidence="4" id="KW-1185">Reference proteome</keyword>
<dbReference type="VEuPathDB" id="FungiDB:AB675_5265"/>